<dbReference type="PANTHER" id="PTHR23200">
    <property type="entry name" value="METALLO-BETA-LACTAMASE DOMAIN-CONTAINING PROTEIN 1"/>
    <property type="match status" value="1"/>
</dbReference>
<evidence type="ECO:0000259" key="7">
    <source>
        <dbReference type="SMART" id="SM00849"/>
    </source>
</evidence>
<evidence type="ECO:0000256" key="6">
    <source>
        <dbReference type="ARBA" id="ARBA00045869"/>
    </source>
</evidence>
<dbReference type="CDD" id="cd07711">
    <property type="entry name" value="MBLAC1-like_MBL-fold"/>
    <property type="match status" value="1"/>
</dbReference>
<proteinExistence type="predicted"/>
<dbReference type="SMART" id="SM00849">
    <property type="entry name" value="Lactamase_B"/>
    <property type="match status" value="1"/>
</dbReference>
<comment type="caution">
    <text evidence="8">The sequence shown here is derived from an EMBL/GenBank/DDBJ whole genome shotgun (WGS) entry which is preliminary data.</text>
</comment>
<protein>
    <recommendedName>
        <fullName evidence="3">Metallo-beta-lactamase domain-containing protein 1</fullName>
    </recommendedName>
    <alternativeName>
        <fullName evidence="4">Endoribonuclease MBLAC1</fullName>
    </alternativeName>
</protein>
<name>A0AAN9YA60_9HEMI</name>
<comment type="subcellular location">
    <subcellularLocation>
        <location evidence="1">Cytoplasm</location>
        <location evidence="1">Cytosol</location>
    </subcellularLocation>
</comment>
<dbReference type="Proteomes" id="UP001367676">
    <property type="component" value="Unassembled WGS sequence"/>
</dbReference>
<dbReference type="PANTHER" id="PTHR23200:SF48">
    <property type="entry name" value="METALLO-BETA-LACTAMASE DOMAIN-CONTAINING PROTEIN 1"/>
    <property type="match status" value="1"/>
</dbReference>
<sequence length="215" mass="24185">MPSPYKIKILQDGYSNCDSSGMEANCTCTLVTGPTNIIVDTMTAWDREVLLEGLRKYNITPDNIKLLVSTHGHSDHIGNNNLFLEAKHIVGFSVSFRNKYFDHSFLYGEELIIDEFVKVIATPGHTMSDVSVIVQTDDLGLVAITGDLFEKEEDLVDETIWMVSAYSEAPKLQELNRNKILLLADYIVPGHGPMFKVTKEMKERASNSNNNQHYI</sequence>
<keyword evidence="9" id="KW-1185">Reference proteome</keyword>
<evidence type="ECO:0000256" key="2">
    <source>
        <dbReference type="ARBA" id="ARBA00011738"/>
    </source>
</evidence>
<comment type="catalytic activity">
    <reaction evidence="5">
        <text>a ribonucleotidyl-ribonucleotide-RNA + H2O = a 3'-end ribonucleotide-RNA + a 5'-end 5'-phospho-ribonucleoside-RNA + H(+)</text>
        <dbReference type="Rhea" id="RHEA:68096"/>
        <dbReference type="Rhea" id="RHEA-COMP:15179"/>
        <dbReference type="Rhea" id="RHEA-COMP:17355"/>
        <dbReference type="Rhea" id="RHEA-COMP:17428"/>
        <dbReference type="ChEBI" id="CHEBI:15377"/>
        <dbReference type="ChEBI" id="CHEBI:15378"/>
        <dbReference type="ChEBI" id="CHEBI:74896"/>
        <dbReference type="ChEBI" id="CHEBI:138282"/>
        <dbReference type="ChEBI" id="CHEBI:173118"/>
    </reaction>
    <physiologicalReaction direction="left-to-right" evidence="5">
        <dbReference type="Rhea" id="RHEA:68097"/>
    </physiologicalReaction>
</comment>
<dbReference type="SUPFAM" id="SSF56281">
    <property type="entry name" value="Metallo-hydrolase/oxidoreductase"/>
    <property type="match status" value="1"/>
</dbReference>
<comment type="function">
    <text evidence="6">Endoribonuclease that catalyzes the hydrolysis of histone-coding pre-mRNA 3'-end. Involved in histone pre-mRNA processing during the S-phase of the cell cycle, which is required for entering/progressing through S-phase. Cleaves histone pre-mRNA at a major and a minor cleavage site after the 5'-ACCCA-3' and the 5'-ACCCACA-3' sequence, respectively, and located downstream of the stem-loop. May require the presence of the HDE element located at the histone pre-RNA 3'-end to avoid non-specific cleavage.</text>
</comment>
<dbReference type="InterPro" id="IPR001279">
    <property type="entry name" value="Metallo-B-lactamas"/>
</dbReference>
<dbReference type="GO" id="GO:0005829">
    <property type="term" value="C:cytosol"/>
    <property type="evidence" value="ECO:0007669"/>
    <property type="project" value="UniProtKB-SubCell"/>
</dbReference>
<feature type="domain" description="Metallo-beta-lactamase" evidence="7">
    <location>
        <begin position="25"/>
        <end position="191"/>
    </location>
</feature>
<evidence type="ECO:0000256" key="4">
    <source>
        <dbReference type="ARBA" id="ARBA00032988"/>
    </source>
</evidence>
<comment type="subunit">
    <text evidence="2">Homodimer.</text>
</comment>
<evidence type="ECO:0000256" key="1">
    <source>
        <dbReference type="ARBA" id="ARBA00004514"/>
    </source>
</evidence>
<evidence type="ECO:0000313" key="8">
    <source>
        <dbReference type="EMBL" id="KAK7603452.1"/>
    </source>
</evidence>
<accession>A0AAN9YA60</accession>
<evidence type="ECO:0000256" key="3">
    <source>
        <dbReference type="ARBA" id="ARBA00014856"/>
    </source>
</evidence>
<gene>
    <name evidence="8" type="ORF">V9T40_003451</name>
</gene>
<dbReference type="InterPro" id="IPR039344">
    <property type="entry name" value="MBLAC1"/>
</dbReference>
<reference evidence="8 9" key="1">
    <citation type="submission" date="2024-03" db="EMBL/GenBank/DDBJ databases">
        <title>Adaptation during the transition from Ophiocordyceps entomopathogen to insect associate is accompanied by gene loss and intensified selection.</title>
        <authorList>
            <person name="Ward C.M."/>
            <person name="Onetto C.A."/>
            <person name="Borneman A.R."/>
        </authorList>
    </citation>
    <scope>NUCLEOTIDE SEQUENCE [LARGE SCALE GENOMIC DNA]</scope>
    <source>
        <strain evidence="8">AWRI1</strain>
        <tissue evidence="8">Single Adult Female</tissue>
    </source>
</reference>
<dbReference type="Pfam" id="PF00753">
    <property type="entry name" value="Lactamase_B"/>
    <property type="match status" value="1"/>
</dbReference>
<evidence type="ECO:0000256" key="5">
    <source>
        <dbReference type="ARBA" id="ARBA00044690"/>
    </source>
</evidence>
<dbReference type="AlphaFoldDB" id="A0AAN9YA60"/>
<dbReference type="Gene3D" id="3.60.15.10">
    <property type="entry name" value="Ribonuclease Z/Hydroxyacylglutathione hydrolase-like"/>
    <property type="match status" value="1"/>
</dbReference>
<dbReference type="InterPro" id="IPR036866">
    <property type="entry name" value="RibonucZ/Hydroxyglut_hydro"/>
</dbReference>
<dbReference type="EMBL" id="JBBCAQ010000006">
    <property type="protein sequence ID" value="KAK7603452.1"/>
    <property type="molecule type" value="Genomic_DNA"/>
</dbReference>
<dbReference type="GO" id="GO:0031123">
    <property type="term" value="P:RNA 3'-end processing"/>
    <property type="evidence" value="ECO:0007669"/>
    <property type="project" value="UniProtKB-ARBA"/>
</dbReference>
<evidence type="ECO:0000313" key="9">
    <source>
        <dbReference type="Proteomes" id="UP001367676"/>
    </source>
</evidence>
<organism evidence="8 9">
    <name type="scientific">Parthenolecanium corni</name>
    <dbReference type="NCBI Taxonomy" id="536013"/>
    <lineage>
        <taxon>Eukaryota</taxon>
        <taxon>Metazoa</taxon>
        <taxon>Ecdysozoa</taxon>
        <taxon>Arthropoda</taxon>
        <taxon>Hexapoda</taxon>
        <taxon>Insecta</taxon>
        <taxon>Pterygota</taxon>
        <taxon>Neoptera</taxon>
        <taxon>Paraneoptera</taxon>
        <taxon>Hemiptera</taxon>
        <taxon>Sternorrhyncha</taxon>
        <taxon>Coccoidea</taxon>
        <taxon>Coccidae</taxon>
        <taxon>Parthenolecanium</taxon>
    </lineage>
</organism>